<organism evidence="1">
    <name type="scientific">Spongospora subterranea</name>
    <dbReference type="NCBI Taxonomy" id="70186"/>
    <lineage>
        <taxon>Eukaryota</taxon>
        <taxon>Sar</taxon>
        <taxon>Rhizaria</taxon>
        <taxon>Endomyxa</taxon>
        <taxon>Phytomyxea</taxon>
        <taxon>Plasmodiophorida</taxon>
        <taxon>Plasmodiophoridae</taxon>
        <taxon>Spongospora</taxon>
    </lineage>
</organism>
<proteinExistence type="predicted"/>
<reference evidence="1" key="1">
    <citation type="submission" date="2015-04" db="EMBL/GenBank/DDBJ databases">
        <title>The genome sequence of the plant pathogenic Rhizarian Plasmodiophora brassicae reveals insights in its biotrophic life cycle and the origin of chitin synthesis.</title>
        <authorList>
            <person name="Schwelm A."/>
            <person name="Fogelqvist J."/>
            <person name="Knaust A."/>
            <person name="Julke S."/>
            <person name="Lilja T."/>
            <person name="Dhandapani V."/>
            <person name="Bonilla-Rosso G."/>
            <person name="Karlsson M."/>
            <person name="Shevchenko A."/>
            <person name="Choi S.R."/>
            <person name="Kim H.G."/>
            <person name="Park J.Y."/>
            <person name="Lim Y.P."/>
            <person name="Ludwig-Muller J."/>
            <person name="Dixelius C."/>
        </authorList>
    </citation>
    <scope>NUCLEOTIDE SEQUENCE</scope>
    <source>
        <tissue evidence="1">Potato root galls</tissue>
    </source>
</reference>
<protein>
    <submittedName>
        <fullName evidence="1">Uncharacterized protein</fullName>
    </submittedName>
</protein>
<sequence length="110" mass="12203">MAIKHRRIQGLAIGRQQVDTRFGFMNGKYYEYYICQLGNRHQRVGSQADVIVGVAAANLAQSQAAAASFYIDRELDRGKHSPRPALPRQTPAHDPAYLVSAMSWSGLAEN</sequence>
<dbReference type="EMBL" id="HACM01010234">
    <property type="protein sequence ID" value="CRZ10676.1"/>
    <property type="molecule type" value="Transcribed_RNA"/>
</dbReference>
<name>A0A0H5RA47_9EUKA</name>
<accession>A0A0H5RA47</accession>
<evidence type="ECO:0000313" key="1">
    <source>
        <dbReference type="EMBL" id="CRZ10676.1"/>
    </source>
</evidence>
<dbReference type="AlphaFoldDB" id="A0A0H5RA47"/>